<evidence type="ECO:0000313" key="1">
    <source>
        <dbReference type="EMBL" id="QHE96865.1"/>
    </source>
</evidence>
<dbReference type="AlphaFoldDB" id="A0A8T8BZR9"/>
<accession>A0A8T8BZR9</accession>
<dbReference type="Pfam" id="PF23140">
    <property type="entry name" value="Gp80"/>
    <property type="match status" value="1"/>
</dbReference>
<reference evidence="1 2" key="1">
    <citation type="journal article" date="2011" name="PLoS Pathog.">
        <title>Dynamic evolution of pathogenicity revealed by sequencing and comparative genomics of 19 Pseudomonas syringae isolates.</title>
        <authorList>
            <person name="Baltrus D.A."/>
            <person name="Nishimura M.T."/>
            <person name="Romanchuk A."/>
            <person name="Chang J.H."/>
            <person name="Mukhtar M.S."/>
            <person name="Cherkis K."/>
            <person name="Roach J."/>
            <person name="Grant S.R."/>
            <person name="Jones C.D."/>
            <person name="Dangl J.L."/>
        </authorList>
    </citation>
    <scope>NUCLEOTIDE SEQUENCE [LARGE SCALE GENOMIC DNA]</scope>
    <source>
        <strain evidence="1 2">ES4326</strain>
    </source>
</reference>
<protein>
    <submittedName>
        <fullName evidence="1">Uncharacterized protein</fullName>
    </submittedName>
</protein>
<organism evidence="1 2">
    <name type="scientific">Pseudomonas syringae pv. maculicola str. ES4326</name>
    <dbReference type="NCBI Taxonomy" id="629265"/>
    <lineage>
        <taxon>Bacteria</taxon>
        <taxon>Pseudomonadati</taxon>
        <taxon>Pseudomonadota</taxon>
        <taxon>Gammaproteobacteria</taxon>
        <taxon>Pseudomonadales</taxon>
        <taxon>Pseudomonadaceae</taxon>
        <taxon>Pseudomonas</taxon>
    </lineage>
</organism>
<name>A0A8T8BZR9_PSEYM</name>
<gene>
    <name evidence="1" type="ORF">PMA4326_009665</name>
</gene>
<dbReference type="Proteomes" id="UP000003811">
    <property type="component" value="Chromosome"/>
</dbReference>
<sequence length="131" mass="13458">MSMSSAVLLDSLSYYFTASTVGARPASWVVSLHTAAPGDAGTGSEVSDSAYSRQAATFAINTADAGAALVFNTANIAFAAASTGYTATHVVVWDVTNSRPLVVQRLVTDKIIAAGEQAQFSPGELKIGGRN</sequence>
<dbReference type="EMBL" id="CP047260">
    <property type="protein sequence ID" value="QHE96865.1"/>
    <property type="molecule type" value="Genomic_DNA"/>
</dbReference>
<dbReference type="RefSeq" id="WP_159372391.1">
    <property type="nucleotide sequence ID" value="NZ_CP047260.1"/>
</dbReference>
<dbReference type="InterPro" id="IPR056908">
    <property type="entry name" value="Gp80-like"/>
</dbReference>
<evidence type="ECO:0000313" key="2">
    <source>
        <dbReference type="Proteomes" id="UP000003811"/>
    </source>
</evidence>
<proteinExistence type="predicted"/>